<evidence type="ECO:0000256" key="1">
    <source>
        <dbReference type="ARBA" id="ARBA00004167"/>
    </source>
</evidence>
<dbReference type="PANTHER" id="PTHR47986">
    <property type="entry name" value="OSJNBA0070M12.3 PROTEIN"/>
    <property type="match status" value="1"/>
</dbReference>
<dbReference type="Proteomes" id="UP000006038">
    <property type="component" value="Chromosome 3"/>
</dbReference>
<dbReference type="STRING" id="4533.J3LRT6"/>
<dbReference type="SUPFAM" id="SSF52058">
    <property type="entry name" value="L domain-like"/>
    <property type="match status" value="1"/>
</dbReference>
<evidence type="ECO:0000313" key="11">
    <source>
        <dbReference type="Proteomes" id="UP000006038"/>
    </source>
</evidence>
<dbReference type="eggNOG" id="ENOG502RRQR">
    <property type="taxonomic scope" value="Eukaryota"/>
</dbReference>
<dbReference type="OMA" id="MIMSMPV"/>
<protein>
    <recommendedName>
        <fullName evidence="12">Leucine-rich repeat-containing N-terminal plant-type domain-containing protein</fullName>
    </recommendedName>
</protein>
<keyword evidence="7" id="KW-0472">Membrane</keyword>
<dbReference type="Gene3D" id="3.80.10.10">
    <property type="entry name" value="Ribonuclease Inhibitor"/>
    <property type="match status" value="1"/>
</dbReference>
<keyword evidence="3" id="KW-0812">Transmembrane</keyword>
<keyword evidence="4" id="KW-0732">Signal</keyword>
<accession>J3LRT6</accession>
<dbReference type="Gramene" id="OB03G37620.1">
    <property type="protein sequence ID" value="OB03G37620.1"/>
    <property type="gene ID" value="OB03G37620"/>
</dbReference>
<keyword evidence="8" id="KW-0675">Receptor</keyword>
<evidence type="ECO:0000256" key="5">
    <source>
        <dbReference type="ARBA" id="ARBA00022737"/>
    </source>
</evidence>
<dbReference type="AlphaFoldDB" id="J3LRT6"/>
<dbReference type="GO" id="GO:0016020">
    <property type="term" value="C:membrane"/>
    <property type="evidence" value="ECO:0007669"/>
    <property type="project" value="UniProtKB-SubCell"/>
</dbReference>
<dbReference type="InterPro" id="IPR001611">
    <property type="entry name" value="Leu-rich_rpt"/>
</dbReference>
<reference evidence="10" key="2">
    <citation type="submission" date="2013-04" db="UniProtKB">
        <authorList>
            <consortium name="EnsemblPlants"/>
        </authorList>
    </citation>
    <scope>IDENTIFICATION</scope>
</reference>
<comment type="subcellular location">
    <subcellularLocation>
        <location evidence="1">Membrane</location>
        <topology evidence="1">Single-pass membrane protein</topology>
    </subcellularLocation>
</comment>
<organism evidence="10">
    <name type="scientific">Oryza brachyantha</name>
    <name type="common">malo sina</name>
    <dbReference type="NCBI Taxonomy" id="4533"/>
    <lineage>
        <taxon>Eukaryota</taxon>
        <taxon>Viridiplantae</taxon>
        <taxon>Streptophyta</taxon>
        <taxon>Embryophyta</taxon>
        <taxon>Tracheophyta</taxon>
        <taxon>Spermatophyta</taxon>
        <taxon>Magnoliopsida</taxon>
        <taxon>Liliopsida</taxon>
        <taxon>Poales</taxon>
        <taxon>Poaceae</taxon>
        <taxon>BOP clade</taxon>
        <taxon>Oryzoideae</taxon>
        <taxon>Oryzeae</taxon>
        <taxon>Oryzinae</taxon>
        <taxon>Oryza</taxon>
    </lineage>
</organism>
<keyword evidence="11" id="KW-1185">Reference proteome</keyword>
<keyword evidence="9" id="KW-0325">Glycoprotein</keyword>
<dbReference type="Pfam" id="PF00560">
    <property type="entry name" value="LRR_1"/>
    <property type="match status" value="1"/>
</dbReference>
<evidence type="ECO:0000256" key="8">
    <source>
        <dbReference type="ARBA" id="ARBA00023170"/>
    </source>
</evidence>
<dbReference type="InterPro" id="IPR032675">
    <property type="entry name" value="LRR_dom_sf"/>
</dbReference>
<evidence type="ECO:0000256" key="6">
    <source>
        <dbReference type="ARBA" id="ARBA00022989"/>
    </source>
</evidence>
<evidence type="ECO:0000256" key="4">
    <source>
        <dbReference type="ARBA" id="ARBA00022729"/>
    </source>
</evidence>
<dbReference type="EnsemblPlants" id="OB03G37620.1">
    <property type="protein sequence ID" value="OB03G37620.1"/>
    <property type="gene ID" value="OB03G37620"/>
</dbReference>
<dbReference type="HOGENOM" id="CLU_057948_1_0_1"/>
<keyword evidence="5" id="KW-0677">Repeat</keyword>
<evidence type="ECO:0000313" key="10">
    <source>
        <dbReference type="EnsemblPlants" id="OB03G37620.1"/>
    </source>
</evidence>
<evidence type="ECO:0000256" key="2">
    <source>
        <dbReference type="ARBA" id="ARBA00022614"/>
    </source>
</evidence>
<dbReference type="PANTHER" id="PTHR47986:SF32">
    <property type="entry name" value="LEUCINE-RICH REPEAT-CONTAINING N-TERMINAL PLANT-TYPE DOMAIN-CONTAINING PROTEIN"/>
    <property type="match status" value="1"/>
</dbReference>
<sequence>MGWGVKLPDPCDGSWAGVRCNDAGRVASINASRGGLVARLSGADLSKLAFLSDLDLSFNGLNGDLPVLPAPPLPRLVSLDLRSNSFFDNPRGFFAGFPALETFAVDDNDMVFPTIPDDVLACPNLRSFSANNAGIFGPFPHYFGNTTLFPALESLSLAGNRLTGGIRDGFGKNSGIKYLDVGGQHDDADGGGRRTLDGRVDLFIPGMENLVEVRLDHNAFTGPVPNAAGLVNLRVFDASYNDLCGVPVFANAGAVAANFAGNPNIGNLNSRQ</sequence>
<evidence type="ECO:0000256" key="9">
    <source>
        <dbReference type="ARBA" id="ARBA00023180"/>
    </source>
</evidence>
<evidence type="ECO:0008006" key="12">
    <source>
        <dbReference type="Google" id="ProtNLM"/>
    </source>
</evidence>
<reference evidence="10" key="1">
    <citation type="journal article" date="2013" name="Nat. Commun.">
        <title>Whole-genome sequencing of Oryza brachyantha reveals mechanisms underlying Oryza genome evolution.</title>
        <authorList>
            <person name="Chen J."/>
            <person name="Huang Q."/>
            <person name="Gao D."/>
            <person name="Wang J."/>
            <person name="Lang Y."/>
            <person name="Liu T."/>
            <person name="Li B."/>
            <person name="Bai Z."/>
            <person name="Luis Goicoechea J."/>
            <person name="Liang C."/>
            <person name="Chen C."/>
            <person name="Zhang W."/>
            <person name="Sun S."/>
            <person name="Liao Y."/>
            <person name="Zhang X."/>
            <person name="Yang L."/>
            <person name="Song C."/>
            <person name="Wang M."/>
            <person name="Shi J."/>
            <person name="Liu G."/>
            <person name="Liu J."/>
            <person name="Zhou H."/>
            <person name="Zhou W."/>
            <person name="Yu Q."/>
            <person name="An N."/>
            <person name="Chen Y."/>
            <person name="Cai Q."/>
            <person name="Wang B."/>
            <person name="Liu B."/>
            <person name="Min J."/>
            <person name="Huang Y."/>
            <person name="Wu H."/>
            <person name="Li Z."/>
            <person name="Zhang Y."/>
            <person name="Yin Y."/>
            <person name="Song W."/>
            <person name="Jiang J."/>
            <person name="Jackson S.A."/>
            <person name="Wing R.A."/>
            <person name="Wang J."/>
            <person name="Chen M."/>
        </authorList>
    </citation>
    <scope>NUCLEOTIDE SEQUENCE [LARGE SCALE GENOMIC DNA]</scope>
    <source>
        <strain evidence="10">cv. IRGC 101232</strain>
    </source>
</reference>
<keyword evidence="6" id="KW-1133">Transmembrane helix</keyword>
<keyword evidence="2" id="KW-0433">Leucine-rich repeat</keyword>
<dbReference type="InterPro" id="IPR052422">
    <property type="entry name" value="Auxin_Ser/Thr_Kinase"/>
</dbReference>
<name>J3LRT6_ORYBR</name>
<evidence type="ECO:0000256" key="7">
    <source>
        <dbReference type="ARBA" id="ARBA00023136"/>
    </source>
</evidence>
<evidence type="ECO:0000256" key="3">
    <source>
        <dbReference type="ARBA" id="ARBA00022692"/>
    </source>
</evidence>
<proteinExistence type="predicted"/>